<protein>
    <submittedName>
        <fullName evidence="2">Uncharacterized protein</fullName>
    </submittedName>
</protein>
<gene>
    <name evidence="2" type="ORF">GCM10025790_22370</name>
</gene>
<keyword evidence="1" id="KW-1133">Transmembrane helix</keyword>
<keyword evidence="1" id="KW-0812">Transmembrane</keyword>
<reference evidence="3" key="1">
    <citation type="journal article" date="2019" name="Int. J. Syst. Evol. Microbiol.">
        <title>The Global Catalogue of Microorganisms (GCM) 10K type strain sequencing project: providing services to taxonomists for standard genome sequencing and annotation.</title>
        <authorList>
            <consortium name="The Broad Institute Genomics Platform"/>
            <consortium name="The Broad Institute Genome Sequencing Center for Infectious Disease"/>
            <person name="Wu L."/>
            <person name="Ma J."/>
        </authorList>
    </citation>
    <scope>NUCLEOTIDE SEQUENCE [LARGE SCALE GENOMIC DNA]</scope>
    <source>
        <strain evidence="3">JCM 19129</strain>
    </source>
</reference>
<keyword evidence="3" id="KW-1185">Reference proteome</keyword>
<feature type="transmembrane region" description="Helical" evidence="1">
    <location>
        <begin position="127"/>
        <end position="147"/>
    </location>
</feature>
<feature type="transmembrane region" description="Helical" evidence="1">
    <location>
        <begin position="64"/>
        <end position="86"/>
    </location>
</feature>
<evidence type="ECO:0000256" key="1">
    <source>
        <dbReference type="SAM" id="Phobius"/>
    </source>
</evidence>
<proteinExistence type="predicted"/>
<keyword evidence="1" id="KW-0472">Membrane</keyword>
<feature type="transmembrane region" description="Helical" evidence="1">
    <location>
        <begin position="36"/>
        <end position="58"/>
    </location>
</feature>
<dbReference type="Proteomes" id="UP001500368">
    <property type="component" value="Unassembled WGS sequence"/>
</dbReference>
<comment type="caution">
    <text evidence="2">The sequence shown here is derived from an EMBL/GenBank/DDBJ whole genome shotgun (WGS) entry which is preliminary data.</text>
</comment>
<evidence type="ECO:0000313" key="3">
    <source>
        <dbReference type="Proteomes" id="UP001500368"/>
    </source>
</evidence>
<dbReference type="EMBL" id="BAABLW010000007">
    <property type="protein sequence ID" value="GAA4924637.1"/>
    <property type="molecule type" value="Genomic_DNA"/>
</dbReference>
<name>A0ABP9G0T5_9MICC</name>
<sequence>MFMLPFAGMSKDQRIAEAERSVDVNRSTPEERYDTTMAFTLGLGFPMAVGVVAMIIIGYTTHDYVLIIKATIGSHIFFVLWIILLLPRTFAIEIDRHRWRRLQREGRIGEYAPGRAARMAIPRDHDVIVPLITTIALTAFILTSGMVEEFVIWMDNQ</sequence>
<evidence type="ECO:0000313" key="2">
    <source>
        <dbReference type="EMBL" id="GAA4924637.1"/>
    </source>
</evidence>
<organism evidence="2 3">
    <name type="scientific">Nesterenkonia rhizosphaerae</name>
    <dbReference type="NCBI Taxonomy" id="1348272"/>
    <lineage>
        <taxon>Bacteria</taxon>
        <taxon>Bacillati</taxon>
        <taxon>Actinomycetota</taxon>
        <taxon>Actinomycetes</taxon>
        <taxon>Micrococcales</taxon>
        <taxon>Micrococcaceae</taxon>
        <taxon>Nesterenkonia</taxon>
    </lineage>
</organism>
<accession>A0ABP9G0T5</accession>